<dbReference type="EMBL" id="LVVM01001492">
    <property type="protein sequence ID" value="OJA18448.1"/>
    <property type="molecule type" value="Genomic_DNA"/>
</dbReference>
<protein>
    <recommendedName>
        <fullName evidence="3">C2H2-type domain-containing protein</fullName>
    </recommendedName>
</protein>
<evidence type="ECO:0000313" key="2">
    <source>
        <dbReference type="Proteomes" id="UP000183567"/>
    </source>
</evidence>
<accession>A0A1J8QY68</accession>
<dbReference type="AlphaFoldDB" id="A0A1J8QY68"/>
<evidence type="ECO:0000313" key="1">
    <source>
        <dbReference type="EMBL" id="OJA18448.1"/>
    </source>
</evidence>
<dbReference type="Proteomes" id="UP000183567">
    <property type="component" value="Unassembled WGS sequence"/>
</dbReference>
<reference evidence="1 2" key="1">
    <citation type="submission" date="2016-03" db="EMBL/GenBank/DDBJ databases">
        <title>Comparative genomics of the ectomycorrhizal sister species Rhizopogon vinicolor and Rhizopogon vesiculosus (Basidiomycota: Boletales) reveals a divergence of the mating type B locus.</title>
        <authorList>
            <person name="Mujic A.B."/>
            <person name="Kuo A."/>
            <person name="Tritt A."/>
            <person name="Lipzen A."/>
            <person name="Chen C."/>
            <person name="Johnson J."/>
            <person name="Sharma A."/>
            <person name="Barry K."/>
            <person name="Grigoriev I.V."/>
            <person name="Spatafora J.W."/>
        </authorList>
    </citation>
    <scope>NUCLEOTIDE SEQUENCE [LARGE SCALE GENOMIC DNA]</scope>
    <source>
        <strain evidence="1 2">AM-OR11-056</strain>
    </source>
</reference>
<comment type="caution">
    <text evidence="1">The sequence shown here is derived from an EMBL/GenBank/DDBJ whole genome shotgun (WGS) entry which is preliminary data.</text>
</comment>
<organism evidence="1 2">
    <name type="scientific">Rhizopogon vesiculosus</name>
    <dbReference type="NCBI Taxonomy" id="180088"/>
    <lineage>
        <taxon>Eukaryota</taxon>
        <taxon>Fungi</taxon>
        <taxon>Dikarya</taxon>
        <taxon>Basidiomycota</taxon>
        <taxon>Agaricomycotina</taxon>
        <taxon>Agaricomycetes</taxon>
        <taxon>Agaricomycetidae</taxon>
        <taxon>Boletales</taxon>
        <taxon>Suillineae</taxon>
        <taxon>Rhizopogonaceae</taxon>
        <taxon>Rhizopogon</taxon>
    </lineage>
</organism>
<dbReference type="OrthoDB" id="2647039at2759"/>
<keyword evidence="2" id="KW-1185">Reference proteome</keyword>
<gene>
    <name evidence="1" type="ORF">AZE42_05808</name>
</gene>
<proteinExistence type="predicted"/>
<name>A0A1J8QY68_9AGAM</name>
<sequence>MMRSTLGHAHSDQDSLTSTSQALLECLDRHSHHGRLNSAYEGIIRICLAEILANRRSEATMLNEGPCKYHNTDLQTTSGVKPQTPIALDEAMSLSSTDFSIPLLPSTLWQSQSQEYGHLSQESVGITSTPALGQLFPDFSSFSTSGSASYELGAQPFHSSEPQHGTRAEQIVYGPSTSRHQEPRAPIAQGSQKKVKCSWPGCSRFMTKDSFTRHVNETHLRKVKAVCARCEREFPRTYMKRNHELTCRGIRHKSGNS</sequence>
<evidence type="ECO:0008006" key="3">
    <source>
        <dbReference type="Google" id="ProtNLM"/>
    </source>
</evidence>